<accession>A0AAV5DRR7</accession>
<feature type="domain" description="SKP1 component dimerisation" evidence="2">
    <location>
        <begin position="60"/>
        <end position="82"/>
    </location>
</feature>
<dbReference type="Gene3D" id="3.30.710.10">
    <property type="entry name" value="Potassium Channel Kv1.1, Chain A"/>
    <property type="match status" value="1"/>
</dbReference>
<reference evidence="3" key="1">
    <citation type="journal article" date="2018" name="DNA Res.">
        <title>Multiple hybrid de novo genome assembly of finger millet, an orphan allotetraploid crop.</title>
        <authorList>
            <person name="Hatakeyama M."/>
            <person name="Aluri S."/>
            <person name="Balachadran M.T."/>
            <person name="Sivarajan S.R."/>
            <person name="Patrignani A."/>
            <person name="Gruter S."/>
            <person name="Poveda L."/>
            <person name="Shimizu-Inatsugi R."/>
            <person name="Baeten J."/>
            <person name="Francoijs K.J."/>
            <person name="Nataraja K.N."/>
            <person name="Reddy Y.A.N."/>
            <person name="Phadnis S."/>
            <person name="Ravikumar R.L."/>
            <person name="Schlapbach R."/>
            <person name="Sreeman S.M."/>
            <person name="Shimizu K.K."/>
        </authorList>
    </citation>
    <scope>NUCLEOTIDE SEQUENCE</scope>
</reference>
<proteinExistence type="predicted"/>
<reference evidence="3" key="2">
    <citation type="submission" date="2021-12" db="EMBL/GenBank/DDBJ databases">
        <title>Resequencing data analysis of finger millet.</title>
        <authorList>
            <person name="Hatakeyama M."/>
            <person name="Aluri S."/>
            <person name="Balachadran M.T."/>
            <person name="Sivarajan S.R."/>
            <person name="Poveda L."/>
            <person name="Shimizu-Inatsugi R."/>
            <person name="Schlapbach R."/>
            <person name="Sreeman S.M."/>
            <person name="Shimizu K.K."/>
        </authorList>
    </citation>
    <scope>NUCLEOTIDE SEQUENCE</scope>
</reference>
<comment type="caution">
    <text evidence="3">The sequence shown here is derived from an EMBL/GenBank/DDBJ whole genome shotgun (WGS) entry which is preliminary data.</text>
</comment>
<dbReference type="InterPro" id="IPR011333">
    <property type="entry name" value="SKP1/BTB/POZ_sf"/>
</dbReference>
<evidence type="ECO:0000256" key="1">
    <source>
        <dbReference type="ARBA" id="ARBA00004906"/>
    </source>
</evidence>
<gene>
    <name evidence="3" type="primary">ga31375</name>
    <name evidence="3" type="ORF">PR202_ga31375</name>
</gene>
<dbReference type="Proteomes" id="UP001054889">
    <property type="component" value="Unassembled WGS sequence"/>
</dbReference>
<dbReference type="GO" id="GO:0006511">
    <property type="term" value="P:ubiquitin-dependent protein catabolic process"/>
    <property type="evidence" value="ECO:0007669"/>
    <property type="project" value="InterPro"/>
</dbReference>
<dbReference type="InterPro" id="IPR016072">
    <property type="entry name" value="Skp1_comp_dimer"/>
</dbReference>
<evidence type="ECO:0000313" key="3">
    <source>
        <dbReference type="EMBL" id="GJN13042.1"/>
    </source>
</evidence>
<evidence type="ECO:0000259" key="2">
    <source>
        <dbReference type="Pfam" id="PF01466"/>
    </source>
</evidence>
<name>A0AAV5DRR7_ELECO</name>
<dbReference type="SUPFAM" id="SSF81382">
    <property type="entry name" value="Skp1 dimerisation domain-like"/>
    <property type="match status" value="1"/>
</dbReference>
<comment type="pathway">
    <text evidence="1">Protein modification; protein ubiquitination.</text>
</comment>
<organism evidence="3 4">
    <name type="scientific">Eleusine coracana subsp. coracana</name>
    <dbReference type="NCBI Taxonomy" id="191504"/>
    <lineage>
        <taxon>Eukaryota</taxon>
        <taxon>Viridiplantae</taxon>
        <taxon>Streptophyta</taxon>
        <taxon>Embryophyta</taxon>
        <taxon>Tracheophyta</taxon>
        <taxon>Spermatophyta</taxon>
        <taxon>Magnoliopsida</taxon>
        <taxon>Liliopsida</taxon>
        <taxon>Poales</taxon>
        <taxon>Poaceae</taxon>
        <taxon>PACMAD clade</taxon>
        <taxon>Chloridoideae</taxon>
        <taxon>Cynodonteae</taxon>
        <taxon>Eleusininae</taxon>
        <taxon>Eleusine</taxon>
    </lineage>
</organism>
<dbReference type="InterPro" id="IPR036296">
    <property type="entry name" value="SKP1-like_dim_sf"/>
</dbReference>
<dbReference type="EMBL" id="BQKI01000031">
    <property type="protein sequence ID" value="GJN13042.1"/>
    <property type="molecule type" value="Genomic_DNA"/>
</dbReference>
<evidence type="ECO:0000313" key="4">
    <source>
        <dbReference type="Proteomes" id="UP001054889"/>
    </source>
</evidence>
<protein>
    <recommendedName>
        <fullName evidence="2">SKP1 component dimerisation domain-containing protein</fullName>
    </recommendedName>
</protein>
<keyword evidence="4" id="KW-1185">Reference proteome</keyword>
<dbReference type="AlphaFoldDB" id="A0AAV5DRR7"/>
<sequence>MEDWRKAKARLYWIEAGREATTELAGRGTLVVRGRPGLDENERGWGGAGMRLQTTSTSRGLLDLTAQTVADMIKGKTPEEIRTDLQHQE</sequence>
<dbReference type="Pfam" id="PF01466">
    <property type="entry name" value="Skp1"/>
    <property type="match status" value="1"/>
</dbReference>